<dbReference type="RefSeq" id="WP_052821468.1">
    <property type="nucleotide sequence ID" value="NZ_LT009725.1"/>
</dbReference>
<dbReference type="AlphaFoldDB" id="A0A1S7S9S3"/>
<protein>
    <recommendedName>
        <fullName evidence="1">PAS domain-containing protein</fullName>
    </recommendedName>
</protein>
<dbReference type="GO" id="GO:0006355">
    <property type="term" value="P:regulation of DNA-templated transcription"/>
    <property type="evidence" value="ECO:0007669"/>
    <property type="project" value="InterPro"/>
</dbReference>
<feature type="domain" description="PAS" evidence="1">
    <location>
        <begin position="5"/>
        <end position="74"/>
    </location>
</feature>
<name>A0A1S7S9S3_9HYPH</name>
<accession>A0A1S7S9S3</accession>
<evidence type="ECO:0000313" key="3">
    <source>
        <dbReference type="Proteomes" id="UP000191988"/>
    </source>
</evidence>
<dbReference type="SMART" id="SM00091">
    <property type="entry name" value="PAS"/>
    <property type="match status" value="1"/>
</dbReference>
<dbReference type="PROSITE" id="PS50112">
    <property type="entry name" value="PAS"/>
    <property type="match status" value="1"/>
</dbReference>
<dbReference type="Proteomes" id="UP000191988">
    <property type="component" value="Unassembled WGS sequence"/>
</dbReference>
<dbReference type="Gene3D" id="3.30.450.20">
    <property type="entry name" value="PAS domain"/>
    <property type="match status" value="1"/>
</dbReference>
<dbReference type="InterPro" id="IPR000014">
    <property type="entry name" value="PAS"/>
</dbReference>
<dbReference type="CDD" id="cd00130">
    <property type="entry name" value="PAS"/>
    <property type="match status" value="1"/>
</dbReference>
<dbReference type="STRING" id="1183432.AGR3A_pa70006"/>
<dbReference type="InterPro" id="IPR035965">
    <property type="entry name" value="PAS-like_dom_sf"/>
</dbReference>
<dbReference type="InterPro" id="IPR013767">
    <property type="entry name" value="PAS_fold"/>
</dbReference>
<reference evidence="3" key="1">
    <citation type="submission" date="2016-01" db="EMBL/GenBank/DDBJ databases">
        <authorList>
            <person name="Regsiter A."/>
            <person name="william w."/>
        </authorList>
    </citation>
    <scope>NUCLEOTIDE SEQUENCE [LARGE SCALE GENOMIC DNA]</scope>
    <source>
        <strain evidence="3">CFBP 6623</strain>
    </source>
</reference>
<proteinExistence type="predicted"/>
<sequence>MEKHTEERLGAIVESSFDAITSKDLSGTIVSWNKAAERMFGYSEVEAVGRSIYLIVPDNKRDEEAERRCHVIER</sequence>
<dbReference type="SUPFAM" id="SSF55785">
    <property type="entry name" value="PYP-like sensor domain (PAS domain)"/>
    <property type="match status" value="1"/>
</dbReference>
<dbReference type="EMBL" id="FBWK01000071">
    <property type="protein sequence ID" value="CUX65023.1"/>
    <property type="molecule type" value="Genomic_DNA"/>
</dbReference>
<dbReference type="Pfam" id="PF00989">
    <property type="entry name" value="PAS"/>
    <property type="match status" value="1"/>
</dbReference>
<dbReference type="NCBIfam" id="TIGR00229">
    <property type="entry name" value="sensory_box"/>
    <property type="match status" value="1"/>
</dbReference>
<evidence type="ECO:0000313" key="2">
    <source>
        <dbReference type="EMBL" id="CUX65023.1"/>
    </source>
</evidence>
<evidence type="ECO:0000259" key="1">
    <source>
        <dbReference type="PROSITE" id="PS50112"/>
    </source>
</evidence>
<gene>
    <name evidence="2" type="ORF">AGR3A_pa70006</name>
</gene>
<keyword evidence="3" id="KW-1185">Reference proteome</keyword>
<organism evidence="2 3">
    <name type="scientific">Agrobacterium tomkonis CFBP 6623</name>
    <dbReference type="NCBI Taxonomy" id="1183432"/>
    <lineage>
        <taxon>Bacteria</taxon>
        <taxon>Pseudomonadati</taxon>
        <taxon>Pseudomonadota</taxon>
        <taxon>Alphaproteobacteria</taxon>
        <taxon>Hyphomicrobiales</taxon>
        <taxon>Rhizobiaceae</taxon>
        <taxon>Rhizobium/Agrobacterium group</taxon>
        <taxon>Agrobacterium</taxon>
        <taxon>Agrobacterium tumefaciens complex</taxon>
    </lineage>
</organism>